<evidence type="ECO:0000313" key="9">
    <source>
        <dbReference type="Proteomes" id="UP001174909"/>
    </source>
</evidence>
<reference evidence="8" key="1">
    <citation type="submission" date="2023-03" db="EMBL/GenBank/DDBJ databases">
        <authorList>
            <person name="Steffen K."/>
            <person name="Cardenas P."/>
        </authorList>
    </citation>
    <scope>NUCLEOTIDE SEQUENCE</scope>
</reference>
<dbReference type="GO" id="GO:0031625">
    <property type="term" value="F:ubiquitin protein ligase binding"/>
    <property type="evidence" value="ECO:0007669"/>
    <property type="project" value="TreeGrafter"/>
</dbReference>
<dbReference type="PANTHER" id="PTHR12710:SF0">
    <property type="entry name" value="NUCLEAR PROTEIN LOCALIZATION PROTEIN 4 HOMOLOG"/>
    <property type="match status" value="1"/>
</dbReference>
<evidence type="ECO:0000256" key="2">
    <source>
        <dbReference type="ARBA" id="ARBA00022771"/>
    </source>
</evidence>
<dbReference type="AlphaFoldDB" id="A0AA35TBX9"/>
<comment type="caution">
    <text evidence="8">The sequence shown here is derived from an EMBL/GenBank/DDBJ whole genome shotgun (WGS) entry which is preliminary data.</text>
</comment>
<dbReference type="Pfam" id="PF05020">
    <property type="entry name" value="zf-NPL4"/>
    <property type="match status" value="1"/>
</dbReference>
<dbReference type="EMBL" id="CASHTH010003476">
    <property type="protein sequence ID" value="CAI8045495.1"/>
    <property type="molecule type" value="Genomic_DNA"/>
</dbReference>
<keyword evidence="2 4" id="KW-0863">Zinc-finger</keyword>
<proteinExistence type="predicted"/>
<feature type="signal peptide" evidence="6">
    <location>
        <begin position="1"/>
        <end position="22"/>
    </location>
</feature>
<dbReference type="CDD" id="cd08061">
    <property type="entry name" value="MPN_NPL4"/>
    <property type="match status" value="1"/>
</dbReference>
<evidence type="ECO:0000256" key="5">
    <source>
        <dbReference type="SAM" id="Phobius"/>
    </source>
</evidence>
<accession>A0AA35TBX9</accession>
<keyword evidence="1" id="KW-0479">Metal-binding</keyword>
<evidence type="ECO:0000256" key="6">
    <source>
        <dbReference type="SAM" id="SignalP"/>
    </source>
</evidence>
<dbReference type="GO" id="GO:0008270">
    <property type="term" value="F:zinc ion binding"/>
    <property type="evidence" value="ECO:0007669"/>
    <property type="project" value="UniProtKB-KW"/>
</dbReference>
<dbReference type="Pfam" id="PF05021">
    <property type="entry name" value="NPL4"/>
    <property type="match status" value="2"/>
</dbReference>
<evidence type="ECO:0000256" key="3">
    <source>
        <dbReference type="ARBA" id="ARBA00022833"/>
    </source>
</evidence>
<dbReference type="GO" id="GO:0005634">
    <property type="term" value="C:nucleus"/>
    <property type="evidence" value="ECO:0007669"/>
    <property type="project" value="TreeGrafter"/>
</dbReference>
<evidence type="ECO:0000256" key="1">
    <source>
        <dbReference type="ARBA" id="ARBA00022723"/>
    </source>
</evidence>
<keyword evidence="5" id="KW-0472">Membrane</keyword>
<gene>
    <name evidence="8" type="ORF">GBAR_LOCUS25170</name>
</gene>
<keyword evidence="9" id="KW-1185">Reference proteome</keyword>
<evidence type="ECO:0000259" key="7">
    <source>
        <dbReference type="PROSITE" id="PS50199"/>
    </source>
</evidence>
<feature type="transmembrane region" description="Helical" evidence="5">
    <location>
        <begin position="141"/>
        <end position="168"/>
    </location>
</feature>
<keyword evidence="6" id="KW-0732">Signal</keyword>
<dbReference type="Gene3D" id="2.30.30.380">
    <property type="entry name" value="Zn-finger domain of Sec23/24"/>
    <property type="match status" value="1"/>
</dbReference>
<dbReference type="InterPro" id="IPR036443">
    <property type="entry name" value="Znf_RanBP2_sf"/>
</dbReference>
<dbReference type="InterPro" id="IPR001876">
    <property type="entry name" value="Znf_RanBP2"/>
</dbReference>
<dbReference type="InterPro" id="IPR007717">
    <property type="entry name" value="NPL4_C"/>
</dbReference>
<feature type="domain" description="RanBP2-type" evidence="7">
    <location>
        <begin position="647"/>
        <end position="677"/>
    </location>
</feature>
<keyword evidence="3" id="KW-0862">Zinc</keyword>
<dbReference type="GO" id="GO:0043130">
    <property type="term" value="F:ubiquitin binding"/>
    <property type="evidence" value="ECO:0007669"/>
    <property type="project" value="TreeGrafter"/>
</dbReference>
<dbReference type="PANTHER" id="PTHR12710">
    <property type="entry name" value="NUCLEAR PROTEIN LOCALIZATION 4"/>
    <property type="match status" value="1"/>
</dbReference>
<dbReference type="PROSITE" id="PS01358">
    <property type="entry name" value="ZF_RANBP2_1"/>
    <property type="match status" value="1"/>
</dbReference>
<keyword evidence="5" id="KW-0812">Transmembrane</keyword>
<evidence type="ECO:0000256" key="4">
    <source>
        <dbReference type="PROSITE-ProRule" id="PRU00322"/>
    </source>
</evidence>
<dbReference type="SUPFAM" id="SSF90209">
    <property type="entry name" value="Ran binding protein zinc finger-like"/>
    <property type="match status" value="1"/>
</dbReference>
<dbReference type="GO" id="GO:0006511">
    <property type="term" value="P:ubiquitin-dependent protein catabolic process"/>
    <property type="evidence" value="ECO:0007669"/>
    <property type="project" value="InterPro"/>
</dbReference>
<feature type="chain" id="PRO_5041240259" evidence="6">
    <location>
        <begin position="23"/>
        <end position="678"/>
    </location>
</feature>
<dbReference type="InterPro" id="IPR016563">
    <property type="entry name" value="Npl4"/>
</dbReference>
<sequence>MARAAWLSCLLVLVVDLLRVSAENDLCWTVMCGGGFWCIKPLASDGLSLRTYFHYSPSSGLCTELDPSSYSDCEPASNCTFSSAKECCSVCGKEEKAVQTCADTKYGCCGDGVTIRQGQGGCPDEAAPSQSDGGGKEGGHWGLITSGVCGVLVLLGLVAVIGLSTYTYRRRQRHRNRCLAAYPSSQTGDRDYQYSHVISRHGDMLYLAEKKPSGVVGDKMSVATVEEERVDCELAARDGKIRRKRDPQLCHHGAEGKCMNCAPLDPWDPSYLSSFDPPIKHLSFHCYLRKLTSGVDRGKFLNLEDLRCKIRESCPDHPPWPAGICTKCQPSTITLSRQLYRHVDNVMFDHTGIVDRFLDGWRRSGRQRIGFLLGKYEVYDHVPLGIQAVVSAIYEPPQVGWIFTDLEPDGRGGKVAYKRSIHTHLLTAEECILAADLQNKYPNPCKHSAAGYFGSKFTTLCISGNEKCEVEIRGYQVRVDTRWSQSVSQLLSQARGEYGTDVMKEARPLPLEYLIIELTTTSPCNPQPLLPAVAEPLFPVENRAAVGQAVQDPHALSSYLTSQSHSSTNFLCLMADFHLLLFLFTSDVAGIHMKTHIPSLCRAILEGDRAAGDAWRHSEHWSTIEQLVAGANVSPVHTTRATTTAATSGEQWSCVQCTLLNAPGSAACDACQFPRVSS</sequence>
<evidence type="ECO:0000313" key="8">
    <source>
        <dbReference type="EMBL" id="CAI8045495.1"/>
    </source>
</evidence>
<protein>
    <submittedName>
        <fullName evidence="8">Nuclear protein localization protein 4 homolog</fullName>
    </submittedName>
</protein>
<keyword evidence="5" id="KW-1133">Transmembrane helix</keyword>
<name>A0AA35TBX9_GEOBA</name>
<dbReference type="InterPro" id="IPR007716">
    <property type="entry name" value="NPL4_Zn-bd_put"/>
</dbReference>
<dbReference type="SMART" id="SM00547">
    <property type="entry name" value="ZnF_RBZ"/>
    <property type="match status" value="1"/>
</dbReference>
<dbReference type="Proteomes" id="UP001174909">
    <property type="component" value="Unassembled WGS sequence"/>
</dbReference>
<dbReference type="PROSITE" id="PS50199">
    <property type="entry name" value="ZF_RANBP2_2"/>
    <property type="match status" value="1"/>
</dbReference>
<organism evidence="8 9">
    <name type="scientific">Geodia barretti</name>
    <name type="common">Barrett's horny sponge</name>
    <dbReference type="NCBI Taxonomy" id="519541"/>
    <lineage>
        <taxon>Eukaryota</taxon>
        <taxon>Metazoa</taxon>
        <taxon>Porifera</taxon>
        <taxon>Demospongiae</taxon>
        <taxon>Heteroscleromorpha</taxon>
        <taxon>Tetractinellida</taxon>
        <taxon>Astrophorina</taxon>
        <taxon>Geodiidae</taxon>
        <taxon>Geodia</taxon>
    </lineage>
</organism>